<gene>
    <name evidence="5" type="ORF">SAMN02910315_00143</name>
</gene>
<evidence type="ECO:0000256" key="1">
    <source>
        <dbReference type="ARBA" id="ARBA00022722"/>
    </source>
</evidence>
<evidence type="ECO:0000256" key="2">
    <source>
        <dbReference type="ARBA" id="ARBA00022723"/>
    </source>
</evidence>
<feature type="domain" description="Ribonuclease PIN" evidence="4">
    <location>
        <begin position="6"/>
        <end position="91"/>
    </location>
</feature>
<dbReference type="Pfam" id="PF17146">
    <property type="entry name" value="PIN_6"/>
    <property type="match status" value="1"/>
</dbReference>
<evidence type="ECO:0000313" key="5">
    <source>
        <dbReference type="EMBL" id="SDA37601.1"/>
    </source>
</evidence>
<evidence type="ECO:0000313" key="6">
    <source>
        <dbReference type="Proteomes" id="UP000323439"/>
    </source>
</evidence>
<dbReference type="OrthoDB" id="27944at2157"/>
<protein>
    <submittedName>
        <fullName evidence="5">UPF0271 protein</fullName>
    </submittedName>
</protein>
<name>A0A1G5UVF2_9EURY</name>
<dbReference type="Gene3D" id="3.40.50.1010">
    <property type="entry name" value="5'-nuclease"/>
    <property type="match status" value="1"/>
</dbReference>
<evidence type="ECO:0000256" key="3">
    <source>
        <dbReference type="ARBA" id="ARBA00022801"/>
    </source>
</evidence>
<dbReference type="Proteomes" id="UP000323439">
    <property type="component" value="Unassembled WGS sequence"/>
</dbReference>
<dbReference type="PANTHER" id="PTHR12814">
    <property type="entry name" value="RNA-BINDING PROTEIN NOB1"/>
    <property type="match status" value="1"/>
</dbReference>
<dbReference type="GO" id="GO:0030688">
    <property type="term" value="C:preribosome, small subunit precursor"/>
    <property type="evidence" value="ECO:0007669"/>
    <property type="project" value="TreeGrafter"/>
</dbReference>
<reference evidence="5 6" key="1">
    <citation type="submission" date="2016-10" db="EMBL/GenBank/DDBJ databases">
        <authorList>
            <person name="Varghese N."/>
            <person name="Submissions S."/>
        </authorList>
    </citation>
    <scope>NUCLEOTIDE SEQUENCE [LARGE SCALE GENOMIC DNA]</scope>
    <source>
        <strain evidence="5 6">DSM 16643</strain>
    </source>
</reference>
<dbReference type="GO" id="GO:0030490">
    <property type="term" value="P:maturation of SSU-rRNA"/>
    <property type="evidence" value="ECO:0007669"/>
    <property type="project" value="TreeGrafter"/>
</dbReference>
<evidence type="ECO:0000259" key="4">
    <source>
        <dbReference type="Pfam" id="PF17146"/>
    </source>
</evidence>
<dbReference type="STRING" id="230361.sm9_1744"/>
<keyword evidence="2" id="KW-0479">Metal-binding</keyword>
<proteinExistence type="predicted"/>
<dbReference type="GO" id="GO:0004521">
    <property type="term" value="F:RNA endonuclease activity"/>
    <property type="evidence" value="ECO:0007669"/>
    <property type="project" value="TreeGrafter"/>
</dbReference>
<dbReference type="InterPro" id="IPR033411">
    <property type="entry name" value="Ribonuclease_PIN"/>
</dbReference>
<dbReference type="EMBL" id="FMXB01000001">
    <property type="protein sequence ID" value="SDA37601.1"/>
    <property type="molecule type" value="Genomic_DNA"/>
</dbReference>
<accession>A0A1G5UVF2</accession>
<dbReference type="NCBIfam" id="NF009145">
    <property type="entry name" value="PRK12496.1-2"/>
    <property type="match status" value="1"/>
</dbReference>
<dbReference type="AlphaFoldDB" id="A0A1G5UVF2"/>
<dbReference type="InterPro" id="IPR039907">
    <property type="entry name" value="NOB1"/>
</dbReference>
<dbReference type="PANTHER" id="PTHR12814:SF2">
    <property type="entry name" value="RNA-BINDING PROTEIN NOB1"/>
    <property type="match status" value="1"/>
</dbReference>
<keyword evidence="6" id="KW-1185">Reference proteome</keyword>
<organism evidence="5 6">
    <name type="scientific">Methanobrevibacter millerae</name>
    <dbReference type="NCBI Taxonomy" id="230361"/>
    <lineage>
        <taxon>Archaea</taxon>
        <taxon>Methanobacteriati</taxon>
        <taxon>Methanobacteriota</taxon>
        <taxon>Methanomada group</taxon>
        <taxon>Methanobacteria</taxon>
        <taxon>Methanobacteriales</taxon>
        <taxon>Methanobacteriaceae</taxon>
        <taxon>Methanobrevibacter</taxon>
    </lineage>
</organism>
<dbReference type="RefSeq" id="WP_149730794.1">
    <property type="nucleotide sequence ID" value="NZ_FMXB01000001.1"/>
</dbReference>
<dbReference type="CDD" id="cd09876">
    <property type="entry name" value="PIN_Nob1-like"/>
    <property type="match status" value="1"/>
</dbReference>
<dbReference type="Gene3D" id="2.20.28.10">
    <property type="match status" value="1"/>
</dbReference>
<dbReference type="GO" id="GO:0046872">
    <property type="term" value="F:metal ion binding"/>
    <property type="evidence" value="ECO:0007669"/>
    <property type="project" value="UniProtKB-KW"/>
</dbReference>
<dbReference type="GO" id="GO:0016787">
    <property type="term" value="F:hydrolase activity"/>
    <property type="evidence" value="ECO:0007669"/>
    <property type="project" value="UniProtKB-KW"/>
</dbReference>
<sequence>MEIYYILDASAFINGFDLTAKNNYTVPEITVEIKDFESRLAYDSAVDEGRLKVQDVTQKYLDKTDESISESGDVLRLSLPDKKLIALALMLIDEGKSVKVISDDYTIQNTLKIMGIDYSGIITEGIKEIYNWKKVCQGCKKEFDEDYPFDDCDVCGSRIFKKRIRVRK</sequence>
<keyword evidence="1" id="KW-0540">Nuclease</keyword>
<keyword evidence="3" id="KW-0378">Hydrolase</keyword>